<dbReference type="OrthoDB" id="331602at2759"/>
<accession>B4HSQ7</accession>
<feature type="coiled-coil region" evidence="7">
    <location>
        <begin position="565"/>
        <end position="633"/>
    </location>
</feature>
<evidence type="ECO:0000256" key="3">
    <source>
        <dbReference type="ARBA" id="ARBA00022618"/>
    </source>
</evidence>
<name>B4HSQ7_DROSE</name>
<dbReference type="PhylomeDB" id="B4HSQ7"/>
<feature type="region of interest" description="Disordered" evidence="8">
    <location>
        <begin position="39"/>
        <end position="74"/>
    </location>
</feature>
<dbReference type="GO" id="GO:0051301">
    <property type="term" value="P:cell division"/>
    <property type="evidence" value="ECO:0007669"/>
    <property type="project" value="UniProtKB-KW"/>
</dbReference>
<keyword evidence="3" id="KW-0132">Cell division</keyword>
<evidence type="ECO:0000256" key="8">
    <source>
        <dbReference type="SAM" id="MobiDB-lite"/>
    </source>
</evidence>
<evidence type="ECO:0000256" key="5">
    <source>
        <dbReference type="ARBA" id="ARBA00023242"/>
    </source>
</evidence>
<dbReference type="GO" id="GO:0000776">
    <property type="term" value="C:kinetochore"/>
    <property type="evidence" value="ECO:0007669"/>
    <property type="project" value="EnsemblMetazoa"/>
</dbReference>
<reference evidence="9 10" key="1">
    <citation type="journal article" date="2007" name="Nature">
        <title>Evolution of genes and genomes on the Drosophila phylogeny.</title>
        <authorList>
            <consortium name="Drosophila 12 Genomes Consortium"/>
            <person name="Clark A.G."/>
            <person name="Eisen M.B."/>
            <person name="Smith D.R."/>
            <person name="Bergman C.M."/>
            <person name="Oliver B."/>
            <person name="Markow T.A."/>
            <person name="Kaufman T.C."/>
            <person name="Kellis M."/>
            <person name="Gelbart W."/>
            <person name="Iyer V.N."/>
            <person name="Pollard D.A."/>
            <person name="Sackton T.B."/>
            <person name="Larracuente A.M."/>
            <person name="Singh N.D."/>
            <person name="Abad J.P."/>
            <person name="Abt D.N."/>
            <person name="Adryan B."/>
            <person name="Aguade M."/>
            <person name="Akashi H."/>
            <person name="Anderson W.W."/>
            <person name="Aquadro C.F."/>
            <person name="Ardell D.H."/>
            <person name="Arguello R."/>
            <person name="Artieri C.G."/>
            <person name="Barbash D.A."/>
            <person name="Barker D."/>
            <person name="Barsanti P."/>
            <person name="Batterham P."/>
            <person name="Batzoglou S."/>
            <person name="Begun D."/>
            <person name="Bhutkar A."/>
            <person name="Blanco E."/>
            <person name="Bosak S.A."/>
            <person name="Bradley R.K."/>
            <person name="Brand A.D."/>
            <person name="Brent M.R."/>
            <person name="Brooks A.N."/>
            <person name="Brown R.H."/>
            <person name="Butlin R.K."/>
            <person name="Caggese C."/>
            <person name="Calvi B.R."/>
            <person name="Bernardo de Carvalho A."/>
            <person name="Caspi A."/>
            <person name="Castrezana S."/>
            <person name="Celniker S.E."/>
            <person name="Chang J.L."/>
            <person name="Chapple C."/>
            <person name="Chatterji S."/>
            <person name="Chinwalla A."/>
            <person name="Civetta A."/>
            <person name="Clifton S.W."/>
            <person name="Comeron J.M."/>
            <person name="Costello J.C."/>
            <person name="Coyne J.A."/>
            <person name="Daub J."/>
            <person name="David R.G."/>
            <person name="Delcher A.L."/>
            <person name="Delehaunty K."/>
            <person name="Do C.B."/>
            <person name="Ebling H."/>
            <person name="Edwards K."/>
            <person name="Eickbush T."/>
            <person name="Evans J.D."/>
            <person name="Filipski A."/>
            <person name="Findeiss S."/>
            <person name="Freyhult E."/>
            <person name="Fulton L."/>
            <person name="Fulton R."/>
            <person name="Garcia A.C."/>
            <person name="Gardiner A."/>
            <person name="Garfield D.A."/>
            <person name="Garvin B.E."/>
            <person name="Gibson G."/>
            <person name="Gilbert D."/>
            <person name="Gnerre S."/>
            <person name="Godfrey J."/>
            <person name="Good R."/>
            <person name="Gotea V."/>
            <person name="Gravely B."/>
            <person name="Greenberg A.J."/>
            <person name="Griffiths-Jones S."/>
            <person name="Gross S."/>
            <person name="Guigo R."/>
            <person name="Gustafson E.A."/>
            <person name="Haerty W."/>
            <person name="Hahn M.W."/>
            <person name="Halligan D.L."/>
            <person name="Halpern A.L."/>
            <person name="Halter G.M."/>
            <person name="Han M.V."/>
            <person name="Heger A."/>
            <person name="Hillier L."/>
            <person name="Hinrichs A.S."/>
            <person name="Holmes I."/>
            <person name="Hoskins R.A."/>
            <person name="Hubisz M.J."/>
            <person name="Hultmark D."/>
            <person name="Huntley M.A."/>
            <person name="Jaffe D.B."/>
            <person name="Jagadeeshan S."/>
            <person name="Jeck W.R."/>
            <person name="Johnson J."/>
            <person name="Jones C.D."/>
            <person name="Jordan W.C."/>
            <person name="Karpen G.H."/>
            <person name="Kataoka E."/>
            <person name="Keightley P.D."/>
            <person name="Kheradpour P."/>
            <person name="Kirkness E.F."/>
            <person name="Koerich L.B."/>
            <person name="Kristiansen K."/>
            <person name="Kudrna D."/>
            <person name="Kulathinal R.J."/>
            <person name="Kumar S."/>
            <person name="Kwok R."/>
            <person name="Lander E."/>
            <person name="Langley C.H."/>
            <person name="Lapoint R."/>
            <person name="Lazzaro B.P."/>
            <person name="Lee S.J."/>
            <person name="Levesque L."/>
            <person name="Li R."/>
            <person name="Lin C.F."/>
            <person name="Lin M.F."/>
            <person name="Lindblad-Toh K."/>
            <person name="Llopart A."/>
            <person name="Long M."/>
            <person name="Low L."/>
            <person name="Lozovsky E."/>
            <person name="Lu J."/>
            <person name="Luo M."/>
            <person name="Machado C.A."/>
            <person name="Makalowski W."/>
            <person name="Marzo M."/>
            <person name="Matsuda M."/>
            <person name="Matzkin L."/>
            <person name="McAllister B."/>
            <person name="McBride C.S."/>
            <person name="McKernan B."/>
            <person name="McKernan K."/>
            <person name="Mendez-Lago M."/>
            <person name="Minx P."/>
            <person name="Mollenhauer M.U."/>
            <person name="Montooth K."/>
            <person name="Mount S.M."/>
            <person name="Mu X."/>
            <person name="Myers E."/>
            <person name="Negre B."/>
            <person name="Newfeld S."/>
            <person name="Nielsen R."/>
            <person name="Noor M.A."/>
            <person name="O'Grady P."/>
            <person name="Pachter L."/>
            <person name="Papaceit M."/>
            <person name="Parisi M.J."/>
            <person name="Parisi M."/>
            <person name="Parts L."/>
            <person name="Pedersen J.S."/>
            <person name="Pesole G."/>
            <person name="Phillippy A.M."/>
            <person name="Ponting C.P."/>
            <person name="Pop M."/>
            <person name="Porcelli D."/>
            <person name="Powell J.R."/>
            <person name="Prohaska S."/>
            <person name="Pruitt K."/>
            <person name="Puig M."/>
            <person name="Quesneville H."/>
            <person name="Ram K.R."/>
            <person name="Rand D."/>
            <person name="Rasmussen M.D."/>
            <person name="Reed L.K."/>
            <person name="Reenan R."/>
            <person name="Reily A."/>
            <person name="Remington K.A."/>
            <person name="Rieger T.T."/>
            <person name="Ritchie M.G."/>
            <person name="Robin C."/>
            <person name="Rogers Y.H."/>
            <person name="Rohde C."/>
            <person name="Rozas J."/>
            <person name="Rubenfield M.J."/>
            <person name="Ruiz A."/>
            <person name="Russo S."/>
            <person name="Salzberg S.L."/>
            <person name="Sanchez-Gracia A."/>
            <person name="Saranga D.J."/>
            <person name="Sato H."/>
            <person name="Schaeffer S.W."/>
            <person name="Schatz M.C."/>
            <person name="Schlenke T."/>
            <person name="Schwartz R."/>
            <person name="Segarra C."/>
            <person name="Singh R.S."/>
            <person name="Sirot L."/>
            <person name="Sirota M."/>
            <person name="Sisneros N.B."/>
            <person name="Smith C.D."/>
            <person name="Smith T.F."/>
            <person name="Spieth J."/>
            <person name="Stage D.E."/>
            <person name="Stark A."/>
            <person name="Stephan W."/>
            <person name="Strausberg R.L."/>
            <person name="Strempel S."/>
            <person name="Sturgill D."/>
            <person name="Sutton G."/>
            <person name="Sutton G.G."/>
            <person name="Tao W."/>
            <person name="Teichmann S."/>
            <person name="Tobari Y.N."/>
            <person name="Tomimura Y."/>
            <person name="Tsolas J.M."/>
            <person name="Valente V.L."/>
            <person name="Venter E."/>
            <person name="Venter J.C."/>
            <person name="Vicario S."/>
            <person name="Vieira F.G."/>
            <person name="Vilella A.J."/>
            <person name="Villasante A."/>
            <person name="Walenz B."/>
            <person name="Wang J."/>
            <person name="Wasserman M."/>
            <person name="Watts T."/>
            <person name="Wilson D."/>
            <person name="Wilson R.K."/>
            <person name="Wing R.A."/>
            <person name="Wolfner M.F."/>
            <person name="Wong A."/>
            <person name="Wong G.K."/>
            <person name="Wu C.I."/>
            <person name="Wu G."/>
            <person name="Yamamoto D."/>
            <person name="Yang H.P."/>
            <person name="Yang S.P."/>
            <person name="Yorke J.A."/>
            <person name="Yoshida K."/>
            <person name="Zdobnov E."/>
            <person name="Zhang P."/>
            <person name="Zhang Y."/>
            <person name="Zimin A.V."/>
            <person name="Baldwin J."/>
            <person name="Abdouelleil A."/>
            <person name="Abdulkadir J."/>
            <person name="Abebe A."/>
            <person name="Abera B."/>
            <person name="Abreu J."/>
            <person name="Acer S.C."/>
            <person name="Aftuck L."/>
            <person name="Alexander A."/>
            <person name="An P."/>
            <person name="Anderson E."/>
            <person name="Anderson S."/>
            <person name="Arachi H."/>
            <person name="Azer M."/>
            <person name="Bachantsang P."/>
            <person name="Barry A."/>
            <person name="Bayul T."/>
            <person name="Berlin A."/>
            <person name="Bessette D."/>
            <person name="Bloom T."/>
            <person name="Blye J."/>
            <person name="Boguslavskiy L."/>
            <person name="Bonnet C."/>
            <person name="Boukhgalter B."/>
            <person name="Bourzgui I."/>
            <person name="Brown A."/>
            <person name="Cahill P."/>
            <person name="Channer S."/>
            <person name="Cheshatsang Y."/>
            <person name="Chuda L."/>
            <person name="Citroen M."/>
            <person name="Collymore A."/>
            <person name="Cooke P."/>
            <person name="Costello M."/>
            <person name="D'Aco K."/>
            <person name="Daza R."/>
            <person name="De Haan G."/>
            <person name="DeGray S."/>
            <person name="DeMaso C."/>
            <person name="Dhargay N."/>
            <person name="Dooley K."/>
            <person name="Dooley E."/>
            <person name="Doricent M."/>
            <person name="Dorje P."/>
            <person name="Dorjee K."/>
            <person name="Dupes A."/>
            <person name="Elong R."/>
            <person name="Falk J."/>
            <person name="Farina A."/>
            <person name="Faro S."/>
            <person name="Ferguson D."/>
            <person name="Fisher S."/>
            <person name="Foley C.D."/>
            <person name="Franke A."/>
            <person name="Friedrich D."/>
            <person name="Gadbois L."/>
            <person name="Gearin G."/>
            <person name="Gearin C.R."/>
            <person name="Giannoukos G."/>
            <person name="Goode T."/>
            <person name="Graham J."/>
            <person name="Grandbois E."/>
            <person name="Grewal S."/>
            <person name="Gyaltsen K."/>
            <person name="Hafez N."/>
            <person name="Hagos B."/>
            <person name="Hall J."/>
            <person name="Henson C."/>
            <person name="Hollinger A."/>
            <person name="Honan T."/>
            <person name="Huard M.D."/>
            <person name="Hughes L."/>
            <person name="Hurhula B."/>
            <person name="Husby M.E."/>
            <person name="Kamat A."/>
            <person name="Kanga B."/>
            <person name="Kashin S."/>
            <person name="Khazanovich D."/>
            <person name="Kisner P."/>
            <person name="Lance K."/>
            <person name="Lara M."/>
            <person name="Lee W."/>
            <person name="Lennon N."/>
            <person name="Letendre F."/>
            <person name="LeVine R."/>
            <person name="Lipovsky A."/>
            <person name="Liu X."/>
            <person name="Liu J."/>
            <person name="Liu S."/>
            <person name="Lokyitsang T."/>
            <person name="Lokyitsang Y."/>
            <person name="Lubonja R."/>
            <person name="Lui A."/>
            <person name="MacDonald P."/>
            <person name="Magnisalis V."/>
            <person name="Maru K."/>
            <person name="Matthews C."/>
            <person name="McCusker W."/>
            <person name="McDonough S."/>
            <person name="Mehta T."/>
            <person name="Meldrim J."/>
            <person name="Meneus L."/>
            <person name="Mihai O."/>
            <person name="Mihalev A."/>
            <person name="Mihova T."/>
            <person name="Mittelman R."/>
            <person name="Mlenga V."/>
            <person name="Montmayeur A."/>
            <person name="Mulrain L."/>
            <person name="Navidi A."/>
            <person name="Naylor J."/>
            <person name="Negash T."/>
            <person name="Nguyen T."/>
            <person name="Nguyen N."/>
            <person name="Nicol R."/>
            <person name="Norbu C."/>
            <person name="Norbu N."/>
            <person name="Novod N."/>
            <person name="O'Neill B."/>
            <person name="Osman S."/>
            <person name="Markiewicz E."/>
            <person name="Oyono O.L."/>
            <person name="Patti C."/>
            <person name="Phunkhang P."/>
            <person name="Pierre F."/>
            <person name="Priest M."/>
            <person name="Raghuraman S."/>
            <person name="Rege F."/>
            <person name="Reyes R."/>
            <person name="Rise C."/>
            <person name="Rogov P."/>
            <person name="Ross K."/>
            <person name="Ryan E."/>
            <person name="Settipalli S."/>
            <person name="Shea T."/>
            <person name="Sherpa N."/>
            <person name="Shi L."/>
            <person name="Shih D."/>
            <person name="Sparrow T."/>
            <person name="Spaulding J."/>
            <person name="Stalker J."/>
            <person name="Stange-Thomann N."/>
            <person name="Stavropoulos S."/>
            <person name="Stone C."/>
            <person name="Strader C."/>
            <person name="Tesfaye S."/>
            <person name="Thomson T."/>
            <person name="Thoulutsang Y."/>
            <person name="Thoulutsang D."/>
            <person name="Topham K."/>
            <person name="Topping I."/>
            <person name="Tsamla T."/>
            <person name="Vassiliev H."/>
            <person name="Vo A."/>
            <person name="Wangchuk T."/>
            <person name="Wangdi T."/>
            <person name="Weiand M."/>
            <person name="Wilkinson J."/>
            <person name="Wilson A."/>
            <person name="Yadav S."/>
            <person name="Young G."/>
            <person name="Yu Q."/>
            <person name="Zembek L."/>
            <person name="Zhong D."/>
            <person name="Zimmer A."/>
            <person name="Zwirko Z."/>
            <person name="Jaffe D.B."/>
            <person name="Alvarez P."/>
            <person name="Brockman W."/>
            <person name="Butler J."/>
            <person name="Chin C."/>
            <person name="Gnerre S."/>
            <person name="Grabherr M."/>
            <person name="Kleber M."/>
            <person name="Mauceli E."/>
            <person name="MacCallum I."/>
        </authorList>
    </citation>
    <scope>NUCLEOTIDE SEQUENCE [LARGE SCALE GENOMIC DNA]</scope>
    <source>
        <strain evidence="10">Rob3c / Tucson 14021-0248.25</strain>
    </source>
</reference>
<dbReference type="AlphaFoldDB" id="B4HSQ7"/>
<evidence type="ECO:0000256" key="2">
    <source>
        <dbReference type="ARBA" id="ARBA00008029"/>
    </source>
</evidence>
<dbReference type="SMR" id="B4HSQ7"/>
<dbReference type="KEGG" id="dse:6608334"/>
<dbReference type="GO" id="GO:0051315">
    <property type="term" value="P:attachment of mitotic spindle microtubules to kinetochore"/>
    <property type="evidence" value="ECO:0007669"/>
    <property type="project" value="EnsemblMetazoa"/>
</dbReference>
<evidence type="ECO:0000313" key="9">
    <source>
        <dbReference type="EMBL" id="EDW47084.1"/>
    </source>
</evidence>
<dbReference type="GO" id="GO:0007094">
    <property type="term" value="P:mitotic spindle assembly checkpoint signaling"/>
    <property type="evidence" value="ECO:0007669"/>
    <property type="project" value="EnsemblMetazoa"/>
</dbReference>
<dbReference type="GO" id="GO:0005654">
    <property type="term" value="C:nucleoplasm"/>
    <property type="evidence" value="ECO:0007669"/>
    <property type="project" value="EnsemblMetazoa"/>
</dbReference>
<comment type="subcellular location">
    <subcellularLocation>
        <location evidence="1">Nucleus</location>
    </subcellularLocation>
</comment>
<gene>
    <name evidence="9" type="primary">Dsec\GM20613</name>
    <name evidence="9" type="ORF">Dsec_GM20613</name>
</gene>
<dbReference type="HOGENOM" id="CLU_393441_0_0_1"/>
<dbReference type="Pfam" id="PF05557">
    <property type="entry name" value="MAD"/>
    <property type="match status" value="1"/>
</dbReference>
<evidence type="ECO:0000256" key="7">
    <source>
        <dbReference type="SAM" id="Coils"/>
    </source>
</evidence>
<dbReference type="SUPFAM" id="SSF75704">
    <property type="entry name" value="Mitotic arrest deficient-like 1, Mad1"/>
    <property type="match status" value="1"/>
</dbReference>
<keyword evidence="5" id="KW-0539">Nucleus</keyword>
<sequence length="730" mass="85088">MDDIRSSIDDMMDRFNDSITHSAPKKLLFNRLSASFDLGPSPNKRRLEQESPERSLNATSSSLNMSANDSMGSLQNSKLRTELIQTKAIVMKLRNEIEQKDREHKEAILLAENNSTALKVQCDIATKKYLELQDDLKALRKRELVLKNEASRATTELSQLRLKFDEYTIKLQKEKYVQKEDARDVQVCINNELSEYRRIAQRADLELQSTRNEVERLRQLHEELKEKVSGFEQLRASHEKQTQSLKVANDRIKELEFEIQSYSDWKEVVKTSRERLASVPDLLAEVEHLRSHNKHLNTLIGDKLLLEEQVYDYKTRLDREEGARAEAASLQVKLLHVEQELKEWVKVAQDHCLANTLVSPMALRSRIEQLLKEDVIHVAEKTSSASDTKHLNTTVRDLEQKCAIYLKNIEDLNIGLKRHKNFKERLQRKLITVSKERDFYKQLVENFDKDMTMSNASVADMTQDMQVRFRMEVLERTVTGYKDMCATLEREIQSLRQQELMNEPAGEGYDSVKKELDTLRLENDRLRRRKEELEMEMMHRCLRGDFNMKDFKVVHFSENPAAEAYESSKNMMEKLQAEIERLKRRNKKLEDDHEQRLNETTSTGGMTLNFKEFNQLRAELESANGKMRKMKDCFKAAREEFRDVCYMLLGYRIDRIGANSNYRISSMFAEGPDDYLDISLNESNCLALLESPYSHTFNPPIDQQLAASNFPVFFSALTLELFQKATVTMT</sequence>
<dbReference type="InterPro" id="IPR008672">
    <property type="entry name" value="Mad1"/>
</dbReference>
<dbReference type="OMA" id="RDFYKQM"/>
<dbReference type="STRING" id="7238.B4HSQ7"/>
<feature type="coiled-coil region" evidence="7">
    <location>
        <begin position="193"/>
        <end position="258"/>
    </location>
</feature>
<dbReference type="PANTHER" id="PTHR23168:SF0">
    <property type="entry name" value="MITOTIC SPINDLE ASSEMBLY CHECKPOINT PROTEIN MAD1"/>
    <property type="match status" value="1"/>
</dbReference>
<evidence type="ECO:0000313" key="10">
    <source>
        <dbReference type="Proteomes" id="UP000001292"/>
    </source>
</evidence>
<dbReference type="Gene3D" id="3.30.457.60">
    <property type="match status" value="1"/>
</dbReference>
<keyword evidence="6" id="KW-0131">Cell cycle</keyword>
<dbReference type="PANTHER" id="PTHR23168">
    <property type="entry name" value="MITOTIC SPINDLE ASSEMBLY CHECKPOINT PROTEIN MAD1 MITOTIC ARREST DEFICIENT-LIKE PROTEIN 1"/>
    <property type="match status" value="1"/>
</dbReference>
<keyword evidence="4" id="KW-0498">Mitosis</keyword>
<dbReference type="GO" id="GO:0072686">
    <property type="term" value="C:mitotic spindle"/>
    <property type="evidence" value="ECO:0007669"/>
    <property type="project" value="EnsemblMetazoa"/>
</dbReference>
<keyword evidence="10" id="KW-1185">Reference proteome</keyword>
<evidence type="ECO:0000256" key="6">
    <source>
        <dbReference type="ARBA" id="ARBA00023306"/>
    </source>
</evidence>
<keyword evidence="7" id="KW-0175">Coiled coil</keyword>
<dbReference type="GO" id="GO:0005635">
    <property type="term" value="C:nuclear envelope"/>
    <property type="evidence" value="ECO:0007669"/>
    <property type="project" value="EnsemblMetazoa"/>
</dbReference>
<evidence type="ECO:0000256" key="4">
    <source>
        <dbReference type="ARBA" id="ARBA00022776"/>
    </source>
</evidence>
<organism evidence="10">
    <name type="scientific">Drosophila sechellia</name>
    <name type="common">Fruit fly</name>
    <dbReference type="NCBI Taxonomy" id="7238"/>
    <lineage>
        <taxon>Eukaryota</taxon>
        <taxon>Metazoa</taxon>
        <taxon>Ecdysozoa</taxon>
        <taxon>Arthropoda</taxon>
        <taxon>Hexapoda</taxon>
        <taxon>Insecta</taxon>
        <taxon>Pterygota</taxon>
        <taxon>Neoptera</taxon>
        <taxon>Endopterygota</taxon>
        <taxon>Diptera</taxon>
        <taxon>Brachycera</taxon>
        <taxon>Muscomorpha</taxon>
        <taxon>Ephydroidea</taxon>
        <taxon>Drosophilidae</taxon>
        <taxon>Drosophila</taxon>
        <taxon>Sophophora</taxon>
    </lineage>
</organism>
<comment type="similarity">
    <text evidence="2">Belongs to the MAD1 family.</text>
</comment>
<proteinExistence type="inferred from homology"/>
<dbReference type="Proteomes" id="UP000001292">
    <property type="component" value="Unassembled WGS sequence"/>
</dbReference>
<dbReference type="Gene3D" id="6.10.250.90">
    <property type="match status" value="1"/>
</dbReference>
<feature type="coiled-coil region" evidence="7">
    <location>
        <begin position="471"/>
        <end position="536"/>
    </location>
</feature>
<dbReference type="Gene3D" id="1.20.5.170">
    <property type="match status" value="1"/>
</dbReference>
<dbReference type="EMBL" id="CH480816">
    <property type="protein sequence ID" value="EDW47084.1"/>
    <property type="molecule type" value="Genomic_DNA"/>
</dbReference>
<feature type="compositionally biased region" description="Polar residues" evidence="8">
    <location>
        <begin position="54"/>
        <end position="74"/>
    </location>
</feature>
<feature type="coiled-coil region" evidence="7">
    <location>
        <begin position="83"/>
        <end position="149"/>
    </location>
</feature>
<evidence type="ECO:0000256" key="1">
    <source>
        <dbReference type="ARBA" id="ARBA00004123"/>
    </source>
</evidence>
<protein>
    <submittedName>
        <fullName evidence="9">GM20613</fullName>
    </submittedName>
</protein>